<evidence type="ECO:0000313" key="2">
    <source>
        <dbReference type="EMBL" id="WDF67683.1"/>
    </source>
</evidence>
<dbReference type="RefSeq" id="WP_274266410.1">
    <property type="nucleotide sequence ID" value="NZ_CP117880.1"/>
</dbReference>
<feature type="transmembrane region" description="Helical" evidence="1">
    <location>
        <begin position="32"/>
        <end position="50"/>
    </location>
</feature>
<accession>A0ABY7WDF8</accession>
<keyword evidence="1" id="KW-0472">Membrane</keyword>
<reference evidence="2 3" key="1">
    <citation type="submission" date="2023-02" db="EMBL/GenBank/DDBJ databases">
        <title>Genome sequence of Sphingobacterium sp. KACC 22765.</title>
        <authorList>
            <person name="Kim S."/>
            <person name="Heo J."/>
            <person name="Kwon S.-W."/>
        </authorList>
    </citation>
    <scope>NUCLEOTIDE SEQUENCE [LARGE SCALE GENOMIC DNA]</scope>
    <source>
        <strain evidence="2 3">KACC 22765</strain>
    </source>
</reference>
<dbReference type="Proteomes" id="UP001221558">
    <property type="component" value="Chromosome"/>
</dbReference>
<dbReference type="EMBL" id="CP117880">
    <property type="protein sequence ID" value="WDF67683.1"/>
    <property type="molecule type" value="Genomic_DNA"/>
</dbReference>
<organism evidence="2 3">
    <name type="scientific">Sphingobacterium oryzagri</name>
    <dbReference type="NCBI Taxonomy" id="3025669"/>
    <lineage>
        <taxon>Bacteria</taxon>
        <taxon>Pseudomonadati</taxon>
        <taxon>Bacteroidota</taxon>
        <taxon>Sphingobacteriia</taxon>
        <taxon>Sphingobacteriales</taxon>
        <taxon>Sphingobacteriaceae</taxon>
        <taxon>Sphingobacterium</taxon>
    </lineage>
</organism>
<evidence type="ECO:0000256" key="1">
    <source>
        <dbReference type="SAM" id="Phobius"/>
    </source>
</evidence>
<keyword evidence="1" id="KW-0812">Transmembrane</keyword>
<evidence type="ECO:0000313" key="3">
    <source>
        <dbReference type="Proteomes" id="UP001221558"/>
    </source>
</evidence>
<sequence>MNDLFATIYENGPFGFYSASDFSSEVYNLYLYQKYGLVLLVSVILFLFLYYKGMDKPRFSSLGYWCVILGITAIVNFFYLYVDSKVILESMGYDYNEEFSSLATTNAIYAVVLFILLAVGFKFISTNNSKIPF</sequence>
<feature type="transmembrane region" description="Helical" evidence="1">
    <location>
        <begin position="62"/>
        <end position="82"/>
    </location>
</feature>
<protein>
    <submittedName>
        <fullName evidence="2">Uncharacterized protein</fullName>
    </submittedName>
</protein>
<keyword evidence="1" id="KW-1133">Transmembrane helix</keyword>
<keyword evidence="3" id="KW-1185">Reference proteome</keyword>
<name>A0ABY7WDF8_9SPHI</name>
<proteinExistence type="predicted"/>
<feature type="transmembrane region" description="Helical" evidence="1">
    <location>
        <begin position="102"/>
        <end position="124"/>
    </location>
</feature>
<gene>
    <name evidence="2" type="ORF">PQ465_15385</name>
</gene>